<dbReference type="EMBL" id="GBRH01271838">
    <property type="protein sequence ID" value="JAD26057.1"/>
    <property type="molecule type" value="Transcribed_RNA"/>
</dbReference>
<proteinExistence type="predicted"/>
<evidence type="ECO:0000256" key="1">
    <source>
        <dbReference type="SAM" id="MobiDB-lite"/>
    </source>
</evidence>
<feature type="compositionally biased region" description="Polar residues" evidence="1">
    <location>
        <begin position="22"/>
        <end position="32"/>
    </location>
</feature>
<reference evidence="2" key="2">
    <citation type="journal article" date="2015" name="Data Brief">
        <title>Shoot transcriptome of the giant reed, Arundo donax.</title>
        <authorList>
            <person name="Barrero R.A."/>
            <person name="Guerrero F.D."/>
            <person name="Moolhuijzen P."/>
            <person name="Goolsby J.A."/>
            <person name="Tidwell J."/>
            <person name="Bellgard S.E."/>
            <person name="Bellgard M.I."/>
        </authorList>
    </citation>
    <scope>NUCLEOTIDE SEQUENCE</scope>
    <source>
        <tissue evidence="2">Shoot tissue taken approximately 20 cm above the soil surface</tissue>
    </source>
</reference>
<evidence type="ECO:0000313" key="2">
    <source>
        <dbReference type="EMBL" id="JAD26057.1"/>
    </source>
</evidence>
<accession>A0A0A8YU17</accession>
<sequence length="44" mass="4844">MSSLGANWHYNPNPRSGMGHASPSNRSKSLSVSSCKLIYDKQHL</sequence>
<name>A0A0A8YU17_ARUDO</name>
<protein>
    <submittedName>
        <fullName evidence="2">Uncharacterized protein</fullName>
    </submittedName>
</protein>
<dbReference type="AlphaFoldDB" id="A0A0A8YU17"/>
<feature type="region of interest" description="Disordered" evidence="1">
    <location>
        <begin position="1"/>
        <end position="32"/>
    </location>
</feature>
<reference evidence="2" key="1">
    <citation type="submission" date="2014-09" db="EMBL/GenBank/DDBJ databases">
        <authorList>
            <person name="Magalhaes I.L.F."/>
            <person name="Oliveira U."/>
            <person name="Santos F.R."/>
            <person name="Vidigal T.H.D.A."/>
            <person name="Brescovit A.D."/>
            <person name="Santos A.J."/>
        </authorList>
    </citation>
    <scope>NUCLEOTIDE SEQUENCE</scope>
    <source>
        <tissue evidence="2">Shoot tissue taken approximately 20 cm above the soil surface</tissue>
    </source>
</reference>
<organism evidence="2">
    <name type="scientific">Arundo donax</name>
    <name type="common">Giant reed</name>
    <name type="synonym">Donax arundinaceus</name>
    <dbReference type="NCBI Taxonomy" id="35708"/>
    <lineage>
        <taxon>Eukaryota</taxon>
        <taxon>Viridiplantae</taxon>
        <taxon>Streptophyta</taxon>
        <taxon>Embryophyta</taxon>
        <taxon>Tracheophyta</taxon>
        <taxon>Spermatophyta</taxon>
        <taxon>Magnoliopsida</taxon>
        <taxon>Liliopsida</taxon>
        <taxon>Poales</taxon>
        <taxon>Poaceae</taxon>
        <taxon>PACMAD clade</taxon>
        <taxon>Arundinoideae</taxon>
        <taxon>Arundineae</taxon>
        <taxon>Arundo</taxon>
    </lineage>
</organism>